<dbReference type="PANTHER" id="PTHR33608:SF12">
    <property type="entry name" value="DUF58 DOMAIN-CONTAINING PROTEIN"/>
    <property type="match status" value="1"/>
</dbReference>
<organism evidence="3 4">
    <name type="scientific">Roseibium algae</name>
    <dbReference type="NCBI Taxonomy" id="3123038"/>
    <lineage>
        <taxon>Bacteria</taxon>
        <taxon>Pseudomonadati</taxon>
        <taxon>Pseudomonadota</taxon>
        <taxon>Alphaproteobacteria</taxon>
        <taxon>Hyphomicrobiales</taxon>
        <taxon>Stappiaceae</taxon>
        <taxon>Roseibium</taxon>
    </lineage>
</organism>
<dbReference type="RefSeq" id="WP_340275398.1">
    <property type="nucleotide sequence ID" value="NZ_JBAKIA010000010.1"/>
</dbReference>
<feature type="region of interest" description="Disordered" evidence="1">
    <location>
        <begin position="46"/>
        <end position="83"/>
    </location>
</feature>
<dbReference type="InterPro" id="IPR002881">
    <property type="entry name" value="DUF58"/>
</dbReference>
<feature type="compositionally biased region" description="Basic and acidic residues" evidence="1">
    <location>
        <begin position="51"/>
        <end position="64"/>
    </location>
</feature>
<evidence type="ECO:0000259" key="2">
    <source>
        <dbReference type="Pfam" id="PF01882"/>
    </source>
</evidence>
<keyword evidence="4" id="KW-1185">Reference proteome</keyword>
<dbReference type="Proteomes" id="UP001385499">
    <property type="component" value="Unassembled WGS sequence"/>
</dbReference>
<dbReference type="Pfam" id="PF01882">
    <property type="entry name" value="DUF58"/>
    <property type="match status" value="1"/>
</dbReference>
<evidence type="ECO:0000256" key="1">
    <source>
        <dbReference type="SAM" id="MobiDB-lite"/>
    </source>
</evidence>
<accession>A0ABU8TMH0</accession>
<protein>
    <submittedName>
        <fullName evidence="3">DUF58 domain-containing protein</fullName>
    </submittedName>
</protein>
<evidence type="ECO:0000313" key="4">
    <source>
        <dbReference type="Proteomes" id="UP001385499"/>
    </source>
</evidence>
<evidence type="ECO:0000313" key="3">
    <source>
        <dbReference type="EMBL" id="MEJ8475371.1"/>
    </source>
</evidence>
<proteinExistence type="predicted"/>
<sequence length="285" mass="30003">MSASLTSGVEVSIERLIELAAFAGLASSSSFAKSVVGSASGPKLGDGGDIYDLRPFQDGDDPRQIDPGASARSGRPQLRSRHEQVDRTALLVADFRSSMFWGTQGRLRSVAAAEALAVEGWQVVAGGGQVGCVTFRDDHFDNIAPKPREAAMLSVAGALARSHDLALQEALRANVETPTLDVILDRAIGFARPGCDIVLATGFDEPGDHFEAAARTLMRKCRLTILLVQDALEIDPPEGVFSAKLGKSLKRGRLEASTSAKELAGFGIDVRVIPAADAIDHGGLA</sequence>
<name>A0ABU8TMH0_9HYPH</name>
<reference evidence="3 4" key="1">
    <citation type="submission" date="2024-02" db="EMBL/GenBank/DDBJ databases">
        <title>Roseibium algae sp. nov., isolated from marine alga (Grateloupia sp.), showing potential in myo-inositol conversion.</title>
        <authorList>
            <person name="Wang Y."/>
        </authorList>
    </citation>
    <scope>NUCLEOTIDE SEQUENCE [LARGE SCALE GENOMIC DNA]</scope>
    <source>
        <strain evidence="3 4">H3510</strain>
    </source>
</reference>
<feature type="domain" description="DUF58" evidence="2">
    <location>
        <begin position="52"/>
        <end position="231"/>
    </location>
</feature>
<comment type="caution">
    <text evidence="3">The sequence shown here is derived from an EMBL/GenBank/DDBJ whole genome shotgun (WGS) entry which is preliminary data.</text>
</comment>
<dbReference type="PANTHER" id="PTHR33608">
    <property type="entry name" value="BLL2464 PROTEIN"/>
    <property type="match status" value="1"/>
</dbReference>
<dbReference type="EMBL" id="JBAKIA010000010">
    <property type="protein sequence ID" value="MEJ8475371.1"/>
    <property type="molecule type" value="Genomic_DNA"/>
</dbReference>
<gene>
    <name evidence="3" type="ORF">V6575_14845</name>
</gene>